<dbReference type="GO" id="GO:0005524">
    <property type="term" value="F:ATP binding"/>
    <property type="evidence" value="ECO:0007669"/>
    <property type="project" value="UniProtKB-UniRule"/>
</dbReference>
<dbReference type="InterPro" id="IPR004344">
    <property type="entry name" value="TTL/TTLL_fam"/>
</dbReference>
<evidence type="ECO:0000259" key="5">
    <source>
        <dbReference type="PROSITE" id="PS50975"/>
    </source>
</evidence>
<feature type="domain" description="ATP-grasp" evidence="5">
    <location>
        <begin position="289"/>
        <end position="543"/>
    </location>
</feature>
<dbReference type="AlphaFoldDB" id="A0AAD9G7N6"/>
<evidence type="ECO:0000256" key="3">
    <source>
        <dbReference type="ARBA" id="ARBA00022840"/>
    </source>
</evidence>
<dbReference type="Proteomes" id="UP001195914">
    <property type="component" value="Unassembled WGS sequence"/>
</dbReference>
<dbReference type="GO" id="GO:0046872">
    <property type="term" value="F:metal ion binding"/>
    <property type="evidence" value="ECO:0007669"/>
    <property type="project" value="InterPro"/>
</dbReference>
<dbReference type="GO" id="GO:0015631">
    <property type="term" value="F:tubulin binding"/>
    <property type="evidence" value="ECO:0007669"/>
    <property type="project" value="TreeGrafter"/>
</dbReference>
<dbReference type="Pfam" id="PF03133">
    <property type="entry name" value="TTL"/>
    <property type="match status" value="1"/>
</dbReference>
<dbReference type="GO" id="GO:0070740">
    <property type="term" value="F:tubulin-glutamic acid ligase activity"/>
    <property type="evidence" value="ECO:0007669"/>
    <property type="project" value="TreeGrafter"/>
</dbReference>
<accession>A0AAD9G7N6</accession>
<organism evidence="6 7">
    <name type="scientific">Babesia divergens</name>
    <dbReference type="NCBI Taxonomy" id="32595"/>
    <lineage>
        <taxon>Eukaryota</taxon>
        <taxon>Sar</taxon>
        <taxon>Alveolata</taxon>
        <taxon>Apicomplexa</taxon>
        <taxon>Aconoidasida</taxon>
        <taxon>Piroplasmida</taxon>
        <taxon>Babesiidae</taxon>
        <taxon>Babesia</taxon>
    </lineage>
</organism>
<dbReference type="PANTHER" id="PTHR12241">
    <property type="entry name" value="TUBULIN POLYGLUTAMYLASE"/>
    <property type="match status" value="1"/>
</dbReference>
<name>A0AAD9G7N6_BABDI</name>
<keyword evidence="7" id="KW-1185">Reference proteome</keyword>
<proteinExistence type="predicted"/>
<dbReference type="PANTHER" id="PTHR12241:SF154">
    <property type="entry name" value="TUBULIN POLYGLUTAMYLASE TTLL11"/>
    <property type="match status" value="1"/>
</dbReference>
<dbReference type="EMBL" id="JAHBMH010000073">
    <property type="protein sequence ID" value="KAK1933356.1"/>
    <property type="molecule type" value="Genomic_DNA"/>
</dbReference>
<dbReference type="GO" id="GO:0036064">
    <property type="term" value="C:ciliary basal body"/>
    <property type="evidence" value="ECO:0007669"/>
    <property type="project" value="TreeGrafter"/>
</dbReference>
<keyword evidence="2 4" id="KW-0547">Nucleotide-binding</keyword>
<evidence type="ECO:0000313" key="6">
    <source>
        <dbReference type="EMBL" id="KAK1933356.1"/>
    </source>
</evidence>
<evidence type="ECO:0000256" key="1">
    <source>
        <dbReference type="ARBA" id="ARBA00022598"/>
    </source>
</evidence>
<keyword evidence="1 6" id="KW-0436">Ligase</keyword>
<dbReference type="PROSITE" id="PS50975">
    <property type="entry name" value="ATP_GRASP"/>
    <property type="match status" value="1"/>
</dbReference>
<protein>
    <submittedName>
        <fullName evidence="6">Tubulin-tyrosine ligase family protein</fullName>
    </submittedName>
</protein>
<sequence length="731" mass="83602">MWPAYLYPALNNTVSERTHECTRGSKRSMSAVGERKVQTDRIPALRSHLSGSSNEDIQIRRTISDIIALVEGISKMKGCELDSDDRSTCDSPTYLSEKQEKSKLVNLLAERLREIRKLHLPKESHIQPEDKLKPVPTIRLRDPSSNNTQGCMTLHDVKTLNIYDDAPNASSNPHSENAKRNSNRGTAVNVAYYKRPIVNITYARADSAVIEAAAKCLRWETCDSKIGGDIFWFGNCLAETSMKEHMQACFGITYNKVALNRFTNLHSATKKALFACLADIYQRYTKNDPQLYSAVTCPITFLFPSGSNRMMRALRSGVPMILKPSSGSMGYGIRVVTSTDQVSQAILRGTSNYICQVYVERPMLIDARKFDLRMYVLITNVGGGVAAFLSTLGIARICTHPYQRPNHKNCNDPFMHLTNYSINRQHKRFQRSADITDSTSNKRTLGSALKSIKELYGIDSQEIWSQMIKLSEAAVSILYPNIQIYADDSDFNSFQIIGLDMLLDENAKMWLLEVNANPSMHYTYQDADIIKSDVVDQHVKVSLVAESLKLIHGMRCGGMKYEESDMWIQLRVRIPPEMGIVTALYAEYRTKYAKEEMNCEDWLQFCKTNGFIALLRDSMDKNNENISLNRKATLRDARALLRDAFVRTHLRDHMEGFPAFVNHMENLSICIFQKDKNKMLDVQCPNNKIRSQLFDHRRERRRHHNLWAAACLRRLLEQLQFFRDFMDENEP</sequence>
<evidence type="ECO:0000313" key="7">
    <source>
        <dbReference type="Proteomes" id="UP001195914"/>
    </source>
</evidence>
<gene>
    <name evidence="6" type="ORF">X943_003291</name>
</gene>
<evidence type="ECO:0000256" key="4">
    <source>
        <dbReference type="PROSITE-ProRule" id="PRU00409"/>
    </source>
</evidence>
<dbReference type="Gene3D" id="3.30.470.20">
    <property type="entry name" value="ATP-grasp fold, B domain"/>
    <property type="match status" value="1"/>
</dbReference>
<dbReference type="GO" id="GO:0000226">
    <property type="term" value="P:microtubule cytoskeleton organization"/>
    <property type="evidence" value="ECO:0007669"/>
    <property type="project" value="TreeGrafter"/>
</dbReference>
<keyword evidence="3 4" id="KW-0067">ATP-binding</keyword>
<reference evidence="6" key="2">
    <citation type="submission" date="2021-05" db="EMBL/GenBank/DDBJ databases">
        <authorList>
            <person name="Pain A."/>
        </authorList>
    </citation>
    <scope>NUCLEOTIDE SEQUENCE</scope>
    <source>
        <strain evidence="6">1802A</strain>
    </source>
</reference>
<comment type="caution">
    <text evidence="6">The sequence shown here is derived from an EMBL/GenBank/DDBJ whole genome shotgun (WGS) entry which is preliminary data.</text>
</comment>
<dbReference type="PROSITE" id="PS51221">
    <property type="entry name" value="TTL"/>
    <property type="match status" value="1"/>
</dbReference>
<evidence type="ECO:0000256" key="2">
    <source>
        <dbReference type="ARBA" id="ARBA00022741"/>
    </source>
</evidence>
<dbReference type="InterPro" id="IPR011761">
    <property type="entry name" value="ATP-grasp"/>
</dbReference>
<dbReference type="SUPFAM" id="SSF56059">
    <property type="entry name" value="Glutathione synthetase ATP-binding domain-like"/>
    <property type="match status" value="1"/>
</dbReference>
<reference evidence="6" key="1">
    <citation type="journal article" date="2014" name="Nucleic Acids Res.">
        <title>The evolutionary dynamics of variant antigen genes in Babesia reveal a history of genomic innovation underlying host-parasite interaction.</title>
        <authorList>
            <person name="Jackson A.P."/>
            <person name="Otto T.D."/>
            <person name="Darby A."/>
            <person name="Ramaprasad A."/>
            <person name="Xia D."/>
            <person name="Echaide I.E."/>
            <person name="Farber M."/>
            <person name="Gahlot S."/>
            <person name="Gamble J."/>
            <person name="Gupta D."/>
            <person name="Gupta Y."/>
            <person name="Jackson L."/>
            <person name="Malandrin L."/>
            <person name="Malas T.B."/>
            <person name="Moussa E."/>
            <person name="Nair M."/>
            <person name="Reid A.J."/>
            <person name="Sanders M."/>
            <person name="Sharma J."/>
            <person name="Tracey A."/>
            <person name="Quail M.A."/>
            <person name="Weir W."/>
            <person name="Wastling J.M."/>
            <person name="Hall N."/>
            <person name="Willadsen P."/>
            <person name="Lingelbach K."/>
            <person name="Shiels B."/>
            <person name="Tait A."/>
            <person name="Berriman M."/>
            <person name="Allred D.R."/>
            <person name="Pain A."/>
        </authorList>
    </citation>
    <scope>NUCLEOTIDE SEQUENCE</scope>
    <source>
        <strain evidence="6">1802A</strain>
    </source>
</reference>